<dbReference type="AlphaFoldDB" id="W9EAZ1"/>
<keyword evidence="1" id="KW-0812">Transmembrane</keyword>
<keyword evidence="3" id="KW-1185">Reference proteome</keyword>
<keyword evidence="1" id="KW-0472">Membrane</keyword>
<comment type="caution">
    <text evidence="2">The sequence shown here is derived from an EMBL/GenBank/DDBJ whole genome shotgun (WGS) entry which is preliminary data.</text>
</comment>
<protein>
    <submittedName>
        <fullName evidence="2">Uncharacterized protein</fullName>
    </submittedName>
</protein>
<evidence type="ECO:0000256" key="1">
    <source>
        <dbReference type="SAM" id="Phobius"/>
    </source>
</evidence>
<reference evidence="2 3" key="1">
    <citation type="journal article" date="2014" name="Genome Announc.">
        <title>Draft Genome Sequence of an Anaerobic, Thermophilic Bacterium, Thermoanaerobacterium aotearoense SCUT27, Isolated from a Hot Spring in China.</title>
        <authorList>
            <person name="Ai H."/>
            <person name="Zhang J."/>
            <person name="Yang M."/>
            <person name="Yu P."/>
            <person name="Li S."/>
            <person name="Zhu M."/>
            <person name="Dong H."/>
            <person name="Wang S."/>
            <person name="Wang J."/>
        </authorList>
    </citation>
    <scope>NUCLEOTIDE SEQUENCE [LARGE SCALE GENOMIC DNA]</scope>
    <source>
        <strain evidence="2 3">SCUT27</strain>
    </source>
</reference>
<name>W9EAZ1_9THEO</name>
<dbReference type="EMBL" id="AYSN01000041">
    <property type="protein sequence ID" value="ETO38145.1"/>
    <property type="molecule type" value="Genomic_DNA"/>
</dbReference>
<feature type="transmembrane region" description="Helical" evidence="1">
    <location>
        <begin position="32"/>
        <end position="51"/>
    </location>
</feature>
<dbReference type="PATRIC" id="fig|1421016.3.peg.1714"/>
<sequence length="125" mass="13672">MNTIATIVVAVIKIDASLVFRSFSLEYMTATSAVGIIVPNIIALIVIDAVLKNRGKTKNSAMPGVYLMARPLSSDKISSFSKLKSRKYPITNKANVVFGIEICSARFTIRLGNLMPMTFKMKAII</sequence>
<dbReference type="Proteomes" id="UP000019481">
    <property type="component" value="Unassembled WGS sequence"/>
</dbReference>
<accession>W9EAZ1</accession>
<evidence type="ECO:0000313" key="2">
    <source>
        <dbReference type="EMBL" id="ETO38145.1"/>
    </source>
</evidence>
<gene>
    <name evidence="2" type="ORF">V518_1680</name>
</gene>
<evidence type="ECO:0000313" key="3">
    <source>
        <dbReference type="Proteomes" id="UP000019481"/>
    </source>
</evidence>
<keyword evidence="1" id="KW-1133">Transmembrane helix</keyword>
<organism evidence="2 3">
    <name type="scientific">Thermoanaerobacterium aotearoense SCUT27</name>
    <dbReference type="NCBI Taxonomy" id="1421016"/>
    <lineage>
        <taxon>Bacteria</taxon>
        <taxon>Bacillati</taxon>
        <taxon>Bacillota</taxon>
        <taxon>Clostridia</taxon>
        <taxon>Thermoanaerobacterales</taxon>
        <taxon>Thermoanaerobacteraceae</taxon>
        <taxon>Thermoanaerobacterium</taxon>
    </lineage>
</organism>
<proteinExistence type="predicted"/>